<gene>
    <name evidence="1" type="ORF">BHC54_03190</name>
</gene>
<dbReference type="RefSeq" id="WP_180295824.1">
    <property type="nucleotide sequence ID" value="NZ_MEIL01000019.1"/>
</dbReference>
<organism evidence="1 2">
    <name type="scientific">Snodgrassella alvi</name>
    <dbReference type="NCBI Taxonomy" id="1196083"/>
    <lineage>
        <taxon>Bacteria</taxon>
        <taxon>Pseudomonadati</taxon>
        <taxon>Pseudomonadota</taxon>
        <taxon>Betaproteobacteria</taxon>
        <taxon>Neisseriales</taxon>
        <taxon>Neisseriaceae</taxon>
        <taxon>Snodgrassella</taxon>
    </lineage>
</organism>
<dbReference type="AlphaFoldDB" id="A0A2N9X8V4"/>
<sequence>MPKIVLGNISRLIIHSIGNKSTADGVRLCDELSNYENVADNLNKLITTNFKFDELYQFYSSLDLSLNRVYTIIKTMFEHTHIDDFINQSKNMGRYLYEKSNHPQIKAGELGIFYLADCTVDNEIVDCIGIFKSENKQKILKVEDKQTGYDLADIEGLSIHKLDKGCLIFNLHKEQGYLVAIVDNTNRRAEAKYWTDDFLSIRPINNDYHQTTHIMESAKQFIAQTIDADDEASKSEKIGLLNRSVDYFKNNEQFDLQQFEQQVFAQDDLIQKYQDFSQNYAQENQLEPVRNFDISPKAVKKQEKYFKSVVKLDKNFHIYIHGGKDMIEKGRDEDGRKFYKIYYQEEN</sequence>
<comment type="caution">
    <text evidence="1">The sequence shown here is derived from an EMBL/GenBank/DDBJ whole genome shotgun (WGS) entry which is preliminary data.</text>
</comment>
<protein>
    <recommendedName>
        <fullName evidence="3">Nucleoid-associated protein</fullName>
    </recommendedName>
</protein>
<accession>A0A2N9X8V4</accession>
<reference evidence="1" key="1">
    <citation type="journal article" date="2017" name="MBio">
        <title>Type VI secretion-mediated competition in the bee gut microbiome.</title>
        <authorList>
            <person name="Steele M.I."/>
            <person name="Kwong W.K."/>
            <person name="Powell J.E."/>
            <person name="Whiteley M."/>
            <person name="Moran N.A."/>
        </authorList>
    </citation>
    <scope>NUCLEOTIDE SEQUENCE [LARGE SCALE GENOMIC DNA]</scope>
    <source>
        <strain evidence="1">WkB273</strain>
    </source>
</reference>
<dbReference type="InterPro" id="IPR007358">
    <property type="entry name" value="Nucleoid_associated_NdpA"/>
</dbReference>
<dbReference type="Pfam" id="PF04245">
    <property type="entry name" value="NA37"/>
    <property type="match status" value="1"/>
</dbReference>
<proteinExistence type="predicted"/>
<dbReference type="EMBL" id="MEIL01000019">
    <property type="protein sequence ID" value="PIT40792.1"/>
    <property type="molecule type" value="Genomic_DNA"/>
</dbReference>
<name>A0A2N9X8V4_9NEIS</name>
<evidence type="ECO:0000313" key="1">
    <source>
        <dbReference type="EMBL" id="PIT40792.1"/>
    </source>
</evidence>
<dbReference type="Proteomes" id="UP000230202">
    <property type="component" value="Unassembled WGS sequence"/>
</dbReference>
<keyword evidence="2" id="KW-1185">Reference proteome</keyword>
<evidence type="ECO:0008006" key="3">
    <source>
        <dbReference type="Google" id="ProtNLM"/>
    </source>
</evidence>
<evidence type="ECO:0000313" key="2">
    <source>
        <dbReference type="Proteomes" id="UP000230202"/>
    </source>
</evidence>
<dbReference type="GO" id="GO:0009295">
    <property type="term" value="C:nucleoid"/>
    <property type="evidence" value="ECO:0007669"/>
    <property type="project" value="InterPro"/>
</dbReference>